<evidence type="ECO:0000313" key="3">
    <source>
        <dbReference type="Proteomes" id="UP000054477"/>
    </source>
</evidence>
<dbReference type="GO" id="GO:0005525">
    <property type="term" value="F:GTP binding"/>
    <property type="evidence" value="ECO:0007669"/>
    <property type="project" value="InterPro"/>
</dbReference>
<organism evidence="2 3">
    <name type="scientific">Laccaria amethystina LaAM-08-1</name>
    <dbReference type="NCBI Taxonomy" id="1095629"/>
    <lineage>
        <taxon>Eukaryota</taxon>
        <taxon>Fungi</taxon>
        <taxon>Dikarya</taxon>
        <taxon>Basidiomycota</taxon>
        <taxon>Agaricomycotina</taxon>
        <taxon>Agaricomycetes</taxon>
        <taxon>Agaricomycetidae</taxon>
        <taxon>Agaricales</taxon>
        <taxon>Agaricineae</taxon>
        <taxon>Hydnangiaceae</taxon>
        <taxon>Laccaria</taxon>
    </lineage>
</organism>
<reference evidence="3" key="2">
    <citation type="submission" date="2015-01" db="EMBL/GenBank/DDBJ databases">
        <title>Evolutionary Origins and Diversification of the Mycorrhizal Mutualists.</title>
        <authorList>
            <consortium name="DOE Joint Genome Institute"/>
            <consortium name="Mycorrhizal Genomics Consortium"/>
            <person name="Kohler A."/>
            <person name="Kuo A."/>
            <person name="Nagy L.G."/>
            <person name="Floudas D."/>
            <person name="Copeland A."/>
            <person name="Barry K.W."/>
            <person name="Cichocki N."/>
            <person name="Veneault-Fourrey C."/>
            <person name="LaButti K."/>
            <person name="Lindquist E.A."/>
            <person name="Lipzen A."/>
            <person name="Lundell T."/>
            <person name="Morin E."/>
            <person name="Murat C."/>
            <person name="Riley R."/>
            <person name="Ohm R."/>
            <person name="Sun H."/>
            <person name="Tunlid A."/>
            <person name="Henrissat B."/>
            <person name="Grigoriev I.V."/>
            <person name="Hibbett D.S."/>
            <person name="Martin F."/>
        </authorList>
    </citation>
    <scope>NUCLEOTIDE SEQUENCE [LARGE SCALE GENOMIC DNA]</scope>
    <source>
        <strain evidence="3">LaAM-08-1</strain>
    </source>
</reference>
<feature type="non-terminal residue" evidence="2">
    <location>
        <position position="197"/>
    </location>
</feature>
<dbReference type="EMBL" id="KN838718">
    <property type="protein sequence ID" value="KIJ96552.1"/>
    <property type="molecule type" value="Genomic_DNA"/>
</dbReference>
<protein>
    <recommendedName>
        <fullName evidence="1">G domain-containing protein</fullName>
    </recommendedName>
</protein>
<feature type="domain" description="G" evidence="1">
    <location>
        <begin position="18"/>
        <end position="112"/>
    </location>
</feature>
<dbReference type="Gene3D" id="3.40.50.300">
    <property type="entry name" value="P-loop containing nucleotide triphosphate hydrolases"/>
    <property type="match status" value="1"/>
</dbReference>
<sequence length="197" mass="22274">KPQDELLSDAREEDIVVPVMGTSGAGRSTFINSYLNKDVAQASDDLKSCTLALKPFPTPYPQDRRRRLVLVDTPGFNGTYHSDTEILQRMTKWLESSYGPRKTCGGIIYLHEITDISSIRGKTLNQIPEFQRLCGKKNLKSVVFATTKSETLSLEALTKRNDNLRKTYLNSWMKEEARFFNLHDSPASAQDLVNMVL</sequence>
<proteinExistence type="predicted"/>
<dbReference type="OrthoDB" id="2130433at2759"/>
<feature type="non-terminal residue" evidence="2">
    <location>
        <position position="1"/>
    </location>
</feature>
<keyword evidence="3" id="KW-1185">Reference proteome</keyword>
<dbReference type="SUPFAM" id="SSF52540">
    <property type="entry name" value="P-loop containing nucleoside triphosphate hydrolases"/>
    <property type="match status" value="1"/>
</dbReference>
<reference evidence="2 3" key="1">
    <citation type="submission" date="2014-04" db="EMBL/GenBank/DDBJ databases">
        <authorList>
            <consortium name="DOE Joint Genome Institute"/>
            <person name="Kuo A."/>
            <person name="Kohler A."/>
            <person name="Nagy L.G."/>
            <person name="Floudas D."/>
            <person name="Copeland A."/>
            <person name="Barry K.W."/>
            <person name="Cichocki N."/>
            <person name="Veneault-Fourrey C."/>
            <person name="LaButti K."/>
            <person name="Lindquist E.A."/>
            <person name="Lipzen A."/>
            <person name="Lundell T."/>
            <person name="Morin E."/>
            <person name="Murat C."/>
            <person name="Sun H."/>
            <person name="Tunlid A."/>
            <person name="Henrissat B."/>
            <person name="Grigoriev I.V."/>
            <person name="Hibbett D.S."/>
            <person name="Martin F."/>
            <person name="Nordberg H.P."/>
            <person name="Cantor M.N."/>
            <person name="Hua S.X."/>
        </authorList>
    </citation>
    <scope>NUCLEOTIDE SEQUENCE [LARGE SCALE GENOMIC DNA]</scope>
    <source>
        <strain evidence="2 3">LaAM-08-1</strain>
    </source>
</reference>
<dbReference type="HOGENOM" id="CLU_018003_0_1_1"/>
<gene>
    <name evidence="2" type="ORF">K443DRAFT_72941</name>
</gene>
<name>A0A0C9XK61_9AGAR</name>
<evidence type="ECO:0000259" key="1">
    <source>
        <dbReference type="Pfam" id="PF01926"/>
    </source>
</evidence>
<evidence type="ECO:0000313" key="2">
    <source>
        <dbReference type="EMBL" id="KIJ96552.1"/>
    </source>
</evidence>
<accession>A0A0C9XK61</accession>
<dbReference type="STRING" id="1095629.A0A0C9XK61"/>
<dbReference type="InterPro" id="IPR027417">
    <property type="entry name" value="P-loop_NTPase"/>
</dbReference>
<dbReference type="Proteomes" id="UP000054477">
    <property type="component" value="Unassembled WGS sequence"/>
</dbReference>
<dbReference type="InterPro" id="IPR006073">
    <property type="entry name" value="GTP-bd"/>
</dbReference>
<dbReference type="Pfam" id="PF01926">
    <property type="entry name" value="MMR_HSR1"/>
    <property type="match status" value="1"/>
</dbReference>
<dbReference type="AlphaFoldDB" id="A0A0C9XK61"/>